<sequence>MQFKPRKPLQFWEQSVVNDYRKFPADIQDDGGYQLDRLQQGLDPDDFKPMAVIGAGAFELRLRDDSNAYRVIYVVKFEDAVWVLHAFQKTTQKTSNKDIQLAKERFAKLLQLKSEEKALQKKTARKTASGKTAS</sequence>
<gene>
    <name evidence="1" type="ORF">AB7A72_16540</name>
</gene>
<name>A0ABV4B532_9BURK</name>
<dbReference type="RefSeq" id="WP_312526226.1">
    <property type="nucleotide sequence ID" value="NZ_JBGBDC010000007.1"/>
</dbReference>
<evidence type="ECO:0000313" key="2">
    <source>
        <dbReference type="Proteomes" id="UP001562178"/>
    </source>
</evidence>
<proteinExistence type="predicted"/>
<accession>A0ABV4B532</accession>
<dbReference type="Pfam" id="PF05973">
    <property type="entry name" value="Gp49"/>
    <property type="match status" value="1"/>
</dbReference>
<organism evidence="1 2">
    <name type="scientific">Comamonas sediminis</name>
    <dbReference type="NCBI Taxonomy" id="1783360"/>
    <lineage>
        <taxon>Bacteria</taxon>
        <taxon>Pseudomonadati</taxon>
        <taxon>Pseudomonadota</taxon>
        <taxon>Betaproteobacteria</taxon>
        <taxon>Burkholderiales</taxon>
        <taxon>Comamonadaceae</taxon>
        <taxon>Comamonas</taxon>
    </lineage>
</organism>
<dbReference type="EMBL" id="JBGBDC010000007">
    <property type="protein sequence ID" value="MEY2252629.1"/>
    <property type="molecule type" value="Genomic_DNA"/>
</dbReference>
<reference evidence="1 2" key="1">
    <citation type="journal article" date="2016" name="Int. J. Syst. Evol. Microbiol.">
        <title>Description of Comamonas sediminis sp. nov., isolated from lagoon sediments.</title>
        <authorList>
            <person name="Subhash Y."/>
            <person name="Bang J.J."/>
            <person name="You T.H."/>
            <person name="Lee S.S."/>
        </authorList>
    </citation>
    <scope>NUCLEOTIDE SEQUENCE [LARGE SCALE GENOMIC DNA]</scope>
    <source>
        <strain evidence="1 2">JCM 31169</strain>
    </source>
</reference>
<dbReference type="Proteomes" id="UP001562178">
    <property type="component" value="Unassembled WGS sequence"/>
</dbReference>
<protein>
    <submittedName>
        <fullName evidence="1">Type II toxin-antitoxin system RelE/ParE family toxin</fullName>
    </submittedName>
</protein>
<keyword evidence="2" id="KW-1185">Reference proteome</keyword>
<dbReference type="InterPro" id="IPR009241">
    <property type="entry name" value="HigB-like"/>
</dbReference>
<comment type="caution">
    <text evidence="1">The sequence shown here is derived from an EMBL/GenBank/DDBJ whole genome shotgun (WGS) entry which is preliminary data.</text>
</comment>
<evidence type="ECO:0000313" key="1">
    <source>
        <dbReference type="EMBL" id="MEY2252629.1"/>
    </source>
</evidence>